<accession>A0A1D9P5P3</accession>
<dbReference type="Proteomes" id="UP000179284">
    <property type="component" value="Plasmid pNP144"/>
</dbReference>
<keyword evidence="1" id="KW-0614">Plasmid</keyword>
<sequence length="126" mass="13935">MLFRNVDTHNNLCPECKKRDDDSYKKVTEYISENPAADGETISIATGVDLKTIKRWVVEKRITIAGNLGLSTCRTCGEPIYEGRLCDRCKNSLLNGYMRAGAKKAASESAKINPSPAHTGGMHFLR</sequence>
<gene>
    <name evidence="1" type="ORF">bhn_II091</name>
</gene>
<evidence type="ECO:0000313" key="2">
    <source>
        <dbReference type="Proteomes" id="UP000179284"/>
    </source>
</evidence>
<dbReference type="AlphaFoldDB" id="A0A1D9P5P3"/>
<dbReference type="EMBL" id="CP017832">
    <property type="protein sequence ID" value="AOZ97890.1"/>
    <property type="molecule type" value="Genomic_DNA"/>
</dbReference>
<organism evidence="1 2">
    <name type="scientific">Butyrivibrio hungatei</name>
    <dbReference type="NCBI Taxonomy" id="185008"/>
    <lineage>
        <taxon>Bacteria</taxon>
        <taxon>Bacillati</taxon>
        <taxon>Bacillota</taxon>
        <taxon>Clostridia</taxon>
        <taxon>Lachnospirales</taxon>
        <taxon>Lachnospiraceae</taxon>
        <taxon>Butyrivibrio</taxon>
    </lineage>
</organism>
<dbReference type="KEGG" id="bhu:bhn_II091"/>
<evidence type="ECO:0008006" key="3">
    <source>
        <dbReference type="Google" id="ProtNLM"/>
    </source>
</evidence>
<keyword evidence="2" id="KW-1185">Reference proteome</keyword>
<proteinExistence type="predicted"/>
<protein>
    <recommendedName>
        <fullName evidence="3">Flagellar operon protein TIGR03826</fullName>
    </recommendedName>
</protein>
<reference evidence="2" key="1">
    <citation type="submission" date="2016-10" db="EMBL/GenBank/DDBJ databases">
        <title>The complete genome sequence of the rumen bacterium Butyrivibrio hungatei MB2003.</title>
        <authorList>
            <person name="Palevich N."/>
            <person name="Kelly W.J."/>
            <person name="Leahy S.C."/>
            <person name="Altermann E."/>
            <person name="Rakonjac J."/>
            <person name="Attwood G.T."/>
        </authorList>
    </citation>
    <scope>NUCLEOTIDE SEQUENCE [LARGE SCALE GENOMIC DNA]</scope>
    <source>
        <strain evidence="2">MB2003</strain>
        <plasmid evidence="2">Plasmid pnp144</plasmid>
    </source>
</reference>
<name>A0A1D9P5P3_9FIRM</name>
<geneLocation type="plasmid" evidence="2">
    <name>pnp144</name>
</geneLocation>
<evidence type="ECO:0000313" key="1">
    <source>
        <dbReference type="EMBL" id="AOZ97890.1"/>
    </source>
</evidence>